<protein>
    <submittedName>
        <fullName evidence="8">BZIP protein 8</fullName>
    </submittedName>
</protein>
<dbReference type="Pfam" id="PF00170">
    <property type="entry name" value="bZIP_1"/>
    <property type="match status" value="1"/>
</dbReference>
<dbReference type="GO" id="GO:0045893">
    <property type="term" value="P:positive regulation of DNA-templated transcription"/>
    <property type="evidence" value="ECO:0007669"/>
    <property type="project" value="TreeGrafter"/>
</dbReference>
<dbReference type="InterPro" id="IPR045314">
    <property type="entry name" value="bZIP_plant_GBF1"/>
</dbReference>
<name>A0A4Y1JSE6_LONJA</name>
<dbReference type="InterPro" id="IPR004827">
    <property type="entry name" value="bZIP"/>
</dbReference>
<dbReference type="GO" id="GO:0000976">
    <property type="term" value="F:transcription cis-regulatory region binding"/>
    <property type="evidence" value="ECO:0007669"/>
    <property type="project" value="TreeGrafter"/>
</dbReference>
<keyword evidence="4" id="KW-0804">Transcription</keyword>
<evidence type="ECO:0000256" key="1">
    <source>
        <dbReference type="ARBA" id="ARBA00004123"/>
    </source>
</evidence>
<dbReference type="SUPFAM" id="SSF57959">
    <property type="entry name" value="Leucine zipper domain"/>
    <property type="match status" value="1"/>
</dbReference>
<feature type="compositionally biased region" description="Polar residues" evidence="6">
    <location>
        <begin position="1"/>
        <end position="14"/>
    </location>
</feature>
<dbReference type="PANTHER" id="PTHR45764:SF31">
    <property type="entry name" value="BASIC LEUCINE ZIPPER 1"/>
    <property type="match status" value="1"/>
</dbReference>
<proteinExistence type="evidence at transcript level"/>
<dbReference type="AlphaFoldDB" id="A0A4Y1JSE6"/>
<dbReference type="InterPro" id="IPR046347">
    <property type="entry name" value="bZIP_sf"/>
</dbReference>
<dbReference type="FunFam" id="1.20.5.170:FF:000020">
    <property type="entry name" value="BZIP transcription factor"/>
    <property type="match status" value="1"/>
</dbReference>
<dbReference type="SMR" id="A0A4Y1JSE6"/>
<feature type="compositionally biased region" description="Basic and acidic residues" evidence="6">
    <location>
        <begin position="15"/>
        <end position="25"/>
    </location>
</feature>
<dbReference type="GO" id="GO:0046982">
    <property type="term" value="F:protein heterodimerization activity"/>
    <property type="evidence" value="ECO:0007669"/>
    <property type="project" value="UniProtKB-ARBA"/>
</dbReference>
<accession>A0A4Y1JSE6</accession>
<keyword evidence="3" id="KW-0238">DNA-binding</keyword>
<dbReference type="GO" id="GO:0005634">
    <property type="term" value="C:nucleus"/>
    <property type="evidence" value="ECO:0007669"/>
    <property type="project" value="UniProtKB-SubCell"/>
</dbReference>
<reference evidence="8" key="1">
    <citation type="submission" date="2015-06" db="EMBL/GenBank/DDBJ databases">
        <title>Identification of bZIP genes from Lonicera japonica.</title>
        <authorList>
            <person name="Yuan Y."/>
            <person name="Yu S."/>
            <person name="Huang L."/>
        </authorList>
    </citation>
    <scope>NUCLEOTIDE SEQUENCE</scope>
</reference>
<comment type="subcellular location">
    <subcellularLocation>
        <location evidence="1">Nucleus</location>
    </subcellularLocation>
</comment>
<feature type="region of interest" description="Disordered" evidence="6">
    <location>
        <begin position="1"/>
        <end position="45"/>
    </location>
</feature>
<evidence type="ECO:0000256" key="4">
    <source>
        <dbReference type="ARBA" id="ARBA00023163"/>
    </source>
</evidence>
<evidence type="ECO:0000256" key="6">
    <source>
        <dbReference type="SAM" id="MobiDB-lite"/>
    </source>
</evidence>
<evidence type="ECO:0000259" key="7">
    <source>
        <dbReference type="PROSITE" id="PS50217"/>
    </source>
</evidence>
<dbReference type="EMBL" id="KT218632">
    <property type="protein sequence ID" value="ANS71552.1"/>
    <property type="molecule type" value="mRNA"/>
</dbReference>
<keyword evidence="5" id="KW-0539">Nucleus</keyword>
<evidence type="ECO:0000256" key="3">
    <source>
        <dbReference type="ARBA" id="ARBA00023125"/>
    </source>
</evidence>
<feature type="domain" description="BZIP" evidence="7">
    <location>
        <begin position="23"/>
        <end position="86"/>
    </location>
</feature>
<dbReference type="PROSITE" id="PS50217">
    <property type="entry name" value="BZIP"/>
    <property type="match status" value="1"/>
</dbReference>
<dbReference type="PANTHER" id="PTHR45764">
    <property type="entry name" value="BZIP TRANSCRIPTION FACTOR 44"/>
    <property type="match status" value="1"/>
</dbReference>
<organism evidence="8">
    <name type="scientific">Lonicera japonica</name>
    <name type="common">Japanese honeysuckle</name>
    <name type="synonym">Lonicera aureoreticulata</name>
    <dbReference type="NCBI Taxonomy" id="105884"/>
    <lineage>
        <taxon>Eukaryota</taxon>
        <taxon>Viridiplantae</taxon>
        <taxon>Streptophyta</taxon>
        <taxon>Embryophyta</taxon>
        <taxon>Tracheophyta</taxon>
        <taxon>Spermatophyta</taxon>
        <taxon>Magnoliopsida</taxon>
        <taxon>eudicotyledons</taxon>
        <taxon>Gunneridae</taxon>
        <taxon>Pentapetalae</taxon>
        <taxon>asterids</taxon>
        <taxon>campanulids</taxon>
        <taxon>Dipsacales</taxon>
        <taxon>Caprifoliaceae</taxon>
        <taxon>Lonicera</taxon>
    </lineage>
</organism>
<sequence length="144" mass="16696">MSNLRPTGSSSTSEGDLRYAMMDEKKRKRMISNRESARRSRMKKQKLVQNMAEEINRLQMANKDIVNKIDSTAQVYMMYKAENDVLRAQEMELAERLRSLNDILKNSGMMDEEILELPDPLLRPWQLPFTAQQPIAASSGLFHF</sequence>
<evidence type="ECO:0000256" key="2">
    <source>
        <dbReference type="ARBA" id="ARBA00023015"/>
    </source>
</evidence>
<dbReference type="Gene3D" id="1.20.5.170">
    <property type="match status" value="1"/>
</dbReference>
<dbReference type="PROSITE" id="PS00036">
    <property type="entry name" value="BZIP_BASIC"/>
    <property type="match status" value="1"/>
</dbReference>
<evidence type="ECO:0000313" key="8">
    <source>
        <dbReference type="EMBL" id="ANS71552.1"/>
    </source>
</evidence>
<keyword evidence="2" id="KW-0805">Transcription regulation</keyword>
<dbReference type="SMART" id="SM00338">
    <property type="entry name" value="BRLZ"/>
    <property type="match status" value="1"/>
</dbReference>
<evidence type="ECO:0000256" key="5">
    <source>
        <dbReference type="ARBA" id="ARBA00023242"/>
    </source>
</evidence>
<dbReference type="GO" id="GO:0003700">
    <property type="term" value="F:DNA-binding transcription factor activity"/>
    <property type="evidence" value="ECO:0007669"/>
    <property type="project" value="InterPro"/>
</dbReference>
<dbReference type="CDD" id="cd14702">
    <property type="entry name" value="bZIP_plant_GBF1"/>
    <property type="match status" value="1"/>
</dbReference>